<comment type="subunit">
    <text evidence="3">Part of the 50S ribosomal subunit. Forms a cluster with proteins L3 and L19. In the 70S ribosome, L14 and L19 interact and together make contacts with the 16S rRNA in bridges B5 and B8.</text>
</comment>
<dbReference type="HAMAP" id="MF_01367">
    <property type="entry name" value="Ribosomal_uL14"/>
    <property type="match status" value="1"/>
</dbReference>
<keyword evidence="2 3" id="KW-0687">Ribonucleoprotein</keyword>
<organism evidence="5 6">
    <name type="scientific">Candidatus Vidania fulgoroideorum</name>
    <dbReference type="NCBI Taxonomy" id="881286"/>
    <lineage>
        <taxon>Bacteria</taxon>
        <taxon>Pseudomonadati</taxon>
        <taxon>Pseudomonadota</taxon>
        <taxon>Betaproteobacteria</taxon>
        <taxon>Candidatus Vidania</taxon>
    </lineage>
</organism>
<dbReference type="CDD" id="cd00337">
    <property type="entry name" value="Ribosomal_uL14"/>
    <property type="match status" value="1"/>
</dbReference>
<evidence type="ECO:0000256" key="3">
    <source>
        <dbReference type="HAMAP-Rule" id="MF_01367"/>
    </source>
</evidence>
<reference evidence="5" key="2">
    <citation type="submission" date="2021-03" db="EMBL/GenBank/DDBJ databases">
        <title>Alternative transmission patterns in independently acquired nutritional co-symbionts of Dictyopharidae planthoppers.</title>
        <authorList>
            <person name="Michalik A."/>
            <person name="Lukasik P."/>
        </authorList>
    </citation>
    <scope>NUCLEOTIDE SEQUENCE</scope>
    <source>
        <strain evidence="5">RANSCY</strain>
    </source>
</reference>
<dbReference type="Proteomes" id="UP000663347">
    <property type="component" value="Chromosome"/>
</dbReference>
<keyword evidence="1 3" id="KW-0689">Ribosomal protein</keyword>
<dbReference type="AlphaFoldDB" id="A0A974X7K3"/>
<dbReference type="Pfam" id="PF00238">
    <property type="entry name" value="Ribosomal_L14"/>
    <property type="match status" value="1"/>
</dbReference>
<evidence type="ECO:0000256" key="2">
    <source>
        <dbReference type="ARBA" id="ARBA00023274"/>
    </source>
</evidence>
<dbReference type="InterPro" id="IPR036853">
    <property type="entry name" value="Ribosomal_uL14_sf"/>
</dbReference>
<comment type="similarity">
    <text evidence="3 4">Belongs to the universal ribosomal protein uL14 family.</text>
</comment>
<dbReference type="GO" id="GO:0070180">
    <property type="term" value="F:large ribosomal subunit rRNA binding"/>
    <property type="evidence" value="ECO:0007669"/>
    <property type="project" value="TreeGrafter"/>
</dbReference>
<dbReference type="SUPFAM" id="SSF50193">
    <property type="entry name" value="Ribosomal protein L14"/>
    <property type="match status" value="1"/>
</dbReference>
<protein>
    <recommendedName>
        <fullName evidence="3">Large ribosomal subunit protein uL14</fullName>
    </recommendedName>
</protein>
<gene>
    <name evidence="3" type="primary">rplN</name>
    <name evidence="5" type="ORF">JSR06_00705</name>
</gene>
<dbReference type="PANTHER" id="PTHR11761">
    <property type="entry name" value="50S/60S RIBOSOMAL PROTEIN L14/L23"/>
    <property type="match status" value="1"/>
</dbReference>
<sequence>MIVQGTNLKVIDNTGARKAICIKVLGNGRKVARIGDVIVVSIKKCSKKSKVKPGSIYKSLVVRTKYPIKTKNSTYISFLDNSIILLNDKLDMLGTRINGLLSRNINIQCRRKIISSSRYSI</sequence>
<accession>A0A974X7K3</accession>
<dbReference type="GO" id="GO:1990904">
    <property type="term" value="C:ribonucleoprotein complex"/>
    <property type="evidence" value="ECO:0007669"/>
    <property type="project" value="UniProtKB-KW"/>
</dbReference>
<dbReference type="EMBL" id="CP071412">
    <property type="protein sequence ID" value="QSW38036.1"/>
    <property type="molecule type" value="Genomic_DNA"/>
</dbReference>
<keyword evidence="3" id="KW-0699">rRNA-binding</keyword>
<dbReference type="InterPro" id="IPR000218">
    <property type="entry name" value="Ribosomal_uL14"/>
</dbReference>
<dbReference type="Gene3D" id="2.40.150.20">
    <property type="entry name" value="Ribosomal protein L14"/>
    <property type="match status" value="1"/>
</dbReference>
<dbReference type="GO" id="GO:0006412">
    <property type="term" value="P:translation"/>
    <property type="evidence" value="ECO:0007669"/>
    <property type="project" value="UniProtKB-UniRule"/>
</dbReference>
<dbReference type="PANTHER" id="PTHR11761:SF3">
    <property type="entry name" value="LARGE RIBOSOMAL SUBUNIT PROTEIN UL14M"/>
    <property type="match status" value="1"/>
</dbReference>
<comment type="function">
    <text evidence="3">Binds to 23S rRNA. Forms part of two intersubunit bridges in the 70S ribosome.</text>
</comment>
<name>A0A974X7K3_9PROT</name>
<evidence type="ECO:0000256" key="4">
    <source>
        <dbReference type="RuleBase" id="RU003949"/>
    </source>
</evidence>
<dbReference type="GO" id="GO:0003735">
    <property type="term" value="F:structural constituent of ribosome"/>
    <property type="evidence" value="ECO:0007669"/>
    <property type="project" value="InterPro"/>
</dbReference>
<dbReference type="GO" id="GO:0005840">
    <property type="term" value="C:ribosome"/>
    <property type="evidence" value="ECO:0007669"/>
    <property type="project" value="UniProtKB-KW"/>
</dbReference>
<dbReference type="SMART" id="SM01374">
    <property type="entry name" value="Ribosomal_L14"/>
    <property type="match status" value="1"/>
</dbReference>
<reference evidence="5" key="1">
    <citation type="submission" date="2021-02" db="EMBL/GenBank/DDBJ databases">
        <authorList>
            <person name="Franco D."/>
        </authorList>
    </citation>
    <scope>NUCLEOTIDE SEQUENCE</scope>
    <source>
        <strain evidence="5">RANSCY</strain>
    </source>
</reference>
<proteinExistence type="inferred from homology"/>
<keyword evidence="3" id="KW-0694">RNA-binding</keyword>
<evidence type="ECO:0000313" key="5">
    <source>
        <dbReference type="EMBL" id="QSW38036.1"/>
    </source>
</evidence>
<evidence type="ECO:0000256" key="1">
    <source>
        <dbReference type="ARBA" id="ARBA00022980"/>
    </source>
</evidence>
<evidence type="ECO:0000313" key="6">
    <source>
        <dbReference type="Proteomes" id="UP000663347"/>
    </source>
</evidence>